<feature type="non-terminal residue" evidence="2">
    <location>
        <position position="1"/>
    </location>
</feature>
<dbReference type="EMBL" id="JANBPY010003814">
    <property type="protein sequence ID" value="KAJ1950134.1"/>
    <property type="molecule type" value="Genomic_DNA"/>
</dbReference>
<organism evidence="2 3">
    <name type="scientific">Dispira parvispora</name>
    <dbReference type="NCBI Taxonomy" id="1520584"/>
    <lineage>
        <taxon>Eukaryota</taxon>
        <taxon>Fungi</taxon>
        <taxon>Fungi incertae sedis</taxon>
        <taxon>Zoopagomycota</taxon>
        <taxon>Kickxellomycotina</taxon>
        <taxon>Dimargaritomycetes</taxon>
        <taxon>Dimargaritales</taxon>
        <taxon>Dimargaritaceae</taxon>
        <taxon>Dispira</taxon>
    </lineage>
</organism>
<reference evidence="2" key="1">
    <citation type="submission" date="2022-07" db="EMBL/GenBank/DDBJ databases">
        <title>Phylogenomic reconstructions and comparative analyses of Kickxellomycotina fungi.</title>
        <authorList>
            <person name="Reynolds N.K."/>
            <person name="Stajich J.E."/>
            <person name="Barry K."/>
            <person name="Grigoriev I.V."/>
            <person name="Crous P."/>
            <person name="Smith M.E."/>
        </authorList>
    </citation>
    <scope>NUCLEOTIDE SEQUENCE</scope>
    <source>
        <strain evidence="2">RSA 1196</strain>
    </source>
</reference>
<name>A0A9W8E455_9FUNG</name>
<sequence>NTEDTTISDIARKEATAQQGKGKKRTQKHSLPILSKETYPKIPDQVTNTEELFELQRNLELPGKDFSQGNAFLSGEDFLEMINYVFRKYNALNSNSIPDEALQPFSKTKEKARATLHDFSRRGHTFSEINRPPLIIPSKGRSARVNPLIAESTTIQYAIILAYCDENHTTTTYYRLIWYPKDEKYTFTNLMVYITRLYTRAHVIGLQPKENVAATMKFFQEVLESTSSIICGTEVPGDHKVVWLV</sequence>
<dbReference type="AlphaFoldDB" id="A0A9W8E455"/>
<feature type="region of interest" description="Disordered" evidence="1">
    <location>
        <begin position="1"/>
        <end position="29"/>
    </location>
</feature>
<evidence type="ECO:0000313" key="2">
    <source>
        <dbReference type="EMBL" id="KAJ1950134.1"/>
    </source>
</evidence>
<keyword evidence="3" id="KW-1185">Reference proteome</keyword>
<protein>
    <submittedName>
        <fullName evidence="2">Uncharacterized protein</fullName>
    </submittedName>
</protein>
<proteinExistence type="predicted"/>
<comment type="caution">
    <text evidence="2">The sequence shown here is derived from an EMBL/GenBank/DDBJ whole genome shotgun (WGS) entry which is preliminary data.</text>
</comment>
<evidence type="ECO:0000313" key="3">
    <source>
        <dbReference type="Proteomes" id="UP001150925"/>
    </source>
</evidence>
<evidence type="ECO:0000256" key="1">
    <source>
        <dbReference type="SAM" id="MobiDB-lite"/>
    </source>
</evidence>
<dbReference type="Proteomes" id="UP001150925">
    <property type="component" value="Unassembled WGS sequence"/>
</dbReference>
<accession>A0A9W8E455</accession>
<gene>
    <name evidence="2" type="ORF">IWQ62_006621</name>
</gene>